<feature type="repeat" description="Solcar" evidence="12">
    <location>
        <begin position="349"/>
        <end position="437"/>
    </location>
</feature>
<evidence type="ECO:0000313" key="16">
    <source>
        <dbReference type="Proteomes" id="UP000265040"/>
    </source>
</evidence>
<dbReference type="PRINTS" id="PR00928">
    <property type="entry name" value="GRAVESDC"/>
</dbReference>
<dbReference type="PROSITE" id="PS50920">
    <property type="entry name" value="SOLCAR"/>
    <property type="match status" value="3"/>
</dbReference>
<dbReference type="GO" id="GO:0055085">
    <property type="term" value="P:transmembrane transport"/>
    <property type="evidence" value="ECO:0007669"/>
    <property type="project" value="InterPro"/>
</dbReference>
<dbReference type="InterPro" id="IPR011992">
    <property type="entry name" value="EF-hand-dom_pair"/>
</dbReference>
<evidence type="ECO:0000256" key="6">
    <source>
        <dbReference type="ARBA" id="ARBA00022737"/>
    </source>
</evidence>
<comment type="similarity">
    <text evidence="2 13">Belongs to the mitochondrial carrier (TC 2.A.29) family.</text>
</comment>
<dbReference type="SUPFAM" id="SSF103506">
    <property type="entry name" value="Mitochondrial carrier"/>
    <property type="match status" value="1"/>
</dbReference>
<dbReference type="InterPro" id="IPR018108">
    <property type="entry name" value="MCP_transmembrane"/>
</dbReference>
<dbReference type="CDD" id="cd00051">
    <property type="entry name" value="EFh"/>
    <property type="match status" value="2"/>
</dbReference>
<keyword evidence="8" id="KW-0106">Calcium</keyword>
<keyword evidence="16" id="KW-1185">Reference proteome</keyword>
<evidence type="ECO:0000256" key="11">
    <source>
        <dbReference type="ARBA" id="ARBA00023136"/>
    </source>
</evidence>
<feature type="domain" description="EF-hand" evidence="14">
    <location>
        <begin position="88"/>
        <end position="123"/>
    </location>
</feature>
<dbReference type="FunFam" id="1.10.238.10:FF:000028">
    <property type="entry name" value="Putative calcium-binding mitochondrial carrier protein scamc-2"/>
    <property type="match status" value="1"/>
</dbReference>
<dbReference type="PANTHER" id="PTHR24089">
    <property type="entry name" value="SOLUTE CARRIER FAMILY 25"/>
    <property type="match status" value="1"/>
</dbReference>
<reference evidence="15" key="1">
    <citation type="submission" date="2021-04" db="EMBL/GenBank/DDBJ databases">
        <authorList>
            <consortium name="Wellcome Sanger Institute Data Sharing"/>
        </authorList>
    </citation>
    <scope>NUCLEOTIDE SEQUENCE [LARGE SCALE GENOMIC DNA]</scope>
</reference>
<keyword evidence="10" id="KW-0496">Mitochondrion</keyword>
<feature type="domain" description="EF-hand" evidence="14">
    <location>
        <begin position="52"/>
        <end position="87"/>
    </location>
</feature>
<keyword evidence="6" id="KW-0677">Repeat</keyword>
<reference evidence="15" key="2">
    <citation type="submission" date="2025-08" db="UniProtKB">
        <authorList>
            <consortium name="Ensembl"/>
        </authorList>
    </citation>
    <scope>IDENTIFICATION</scope>
</reference>
<dbReference type="SUPFAM" id="SSF47473">
    <property type="entry name" value="EF-hand"/>
    <property type="match status" value="1"/>
</dbReference>
<dbReference type="InterPro" id="IPR018247">
    <property type="entry name" value="EF_Hand_1_Ca_BS"/>
</dbReference>
<sequence length="442" mass="49645">GCIWRKKVKQQPTVRESGFANILCFLQKIVSSGDEDKDDSLDFNEFSNYLKDHEKKLLLTFKSLDKNDDGRIDFTEVQQSLADLGLEISKEVAEKILRSIDADGTMTVDWNEWREHFLFNPATNLQEIIRYWKHTTVLDIGDSLTIPDEFTEEEKTTGLWWKQLTAGGMAGAVSRTGTAPLDRMKVFMQVHSSKSNKITLFSGFKQMLKEGGVMSLWRGNGINVLKIAPETAIKFMAYEQYKKLLASEPGKIQTHERFMAGSLAGATAQTAIYPMEVMKTRLTLRKTGQYSGMFDCAKKILKKEGVKAFYKGYVPNILGIIPYAGIDLAVYESLKNLWLSRYAKDTANPGVLVLLGCGTISSTCGQLASYPLALIRTRMQAQASLEGSEQQPMGRMVKKIVEKEGFFGLYRGILPNFMKVIPAVSISYVVYEYMRSGLGIQK</sequence>
<dbReference type="GeneTree" id="ENSGT00940000164927"/>
<dbReference type="InterPro" id="IPR023395">
    <property type="entry name" value="MCP_dom_sf"/>
</dbReference>
<dbReference type="Pfam" id="PF13499">
    <property type="entry name" value="EF-hand_7"/>
    <property type="match status" value="1"/>
</dbReference>
<dbReference type="Gene3D" id="1.50.40.10">
    <property type="entry name" value="Mitochondrial carrier domain"/>
    <property type="match status" value="1"/>
</dbReference>
<feature type="repeat" description="Solcar" evidence="12">
    <location>
        <begin position="252"/>
        <end position="337"/>
    </location>
</feature>
<dbReference type="Gene3D" id="1.10.238.10">
    <property type="entry name" value="EF-hand"/>
    <property type="match status" value="1"/>
</dbReference>
<evidence type="ECO:0000256" key="13">
    <source>
        <dbReference type="RuleBase" id="RU000488"/>
    </source>
</evidence>
<keyword evidence="5" id="KW-0479">Metal-binding</keyword>
<dbReference type="Proteomes" id="UP000265040">
    <property type="component" value="Chromosome 4"/>
</dbReference>
<dbReference type="FunFam" id="1.50.40.10:FF:000003">
    <property type="entry name" value="Putative calcium-binding mitochondrial carrier protein scamc-2"/>
    <property type="match status" value="1"/>
</dbReference>
<keyword evidence="9" id="KW-1133">Transmembrane helix</keyword>
<organism evidence="15 16">
    <name type="scientific">Anabas testudineus</name>
    <name type="common">Climbing perch</name>
    <name type="synonym">Anthias testudineus</name>
    <dbReference type="NCBI Taxonomy" id="64144"/>
    <lineage>
        <taxon>Eukaryota</taxon>
        <taxon>Metazoa</taxon>
        <taxon>Chordata</taxon>
        <taxon>Craniata</taxon>
        <taxon>Vertebrata</taxon>
        <taxon>Euteleostomi</taxon>
        <taxon>Actinopterygii</taxon>
        <taxon>Neopterygii</taxon>
        <taxon>Teleostei</taxon>
        <taxon>Neoteleostei</taxon>
        <taxon>Acanthomorphata</taxon>
        <taxon>Anabantaria</taxon>
        <taxon>Anabantiformes</taxon>
        <taxon>Anabantoidei</taxon>
        <taxon>Anabantidae</taxon>
        <taxon>Anabas</taxon>
    </lineage>
</organism>
<dbReference type="SMART" id="SM00054">
    <property type="entry name" value="EFh"/>
    <property type="match status" value="2"/>
</dbReference>
<name>A0A7N6BM00_ANATE</name>
<keyword evidence="3 13" id="KW-0813">Transport</keyword>
<comment type="subcellular location">
    <subcellularLocation>
        <location evidence="1">Mitochondrion inner membrane</location>
        <topology evidence="1">Multi-pass membrane protein</topology>
    </subcellularLocation>
</comment>
<evidence type="ECO:0000256" key="1">
    <source>
        <dbReference type="ARBA" id="ARBA00004448"/>
    </source>
</evidence>
<protein>
    <recommendedName>
        <fullName evidence="14">EF-hand domain-containing protein</fullName>
    </recommendedName>
</protein>
<dbReference type="InterPro" id="IPR002167">
    <property type="entry name" value="GDC-like"/>
</dbReference>
<evidence type="ECO:0000313" key="15">
    <source>
        <dbReference type="Ensembl" id="ENSATEP00000063022.2"/>
    </source>
</evidence>
<gene>
    <name evidence="15" type="primary">SLC25A24</name>
</gene>
<dbReference type="Ensembl" id="ENSATET00000052404.2">
    <property type="protein sequence ID" value="ENSATEP00000063022.2"/>
    <property type="gene ID" value="ENSATEG00000022075.3"/>
</dbReference>
<dbReference type="InterPro" id="IPR002048">
    <property type="entry name" value="EF_hand_dom"/>
</dbReference>
<dbReference type="AlphaFoldDB" id="A0A7N6BM00"/>
<feature type="repeat" description="Solcar" evidence="12">
    <location>
        <begin position="158"/>
        <end position="244"/>
    </location>
</feature>
<dbReference type="PROSITE" id="PS50222">
    <property type="entry name" value="EF_HAND_2"/>
    <property type="match status" value="2"/>
</dbReference>
<keyword evidence="11 12" id="KW-0472">Membrane</keyword>
<evidence type="ECO:0000259" key="14">
    <source>
        <dbReference type="PROSITE" id="PS50222"/>
    </source>
</evidence>
<evidence type="ECO:0000256" key="9">
    <source>
        <dbReference type="ARBA" id="ARBA00022989"/>
    </source>
</evidence>
<proteinExistence type="inferred from homology"/>
<dbReference type="PRINTS" id="PR00926">
    <property type="entry name" value="MITOCARRIER"/>
</dbReference>
<dbReference type="GO" id="GO:0005743">
    <property type="term" value="C:mitochondrial inner membrane"/>
    <property type="evidence" value="ECO:0007669"/>
    <property type="project" value="UniProtKB-SubCell"/>
</dbReference>
<dbReference type="Pfam" id="PF00153">
    <property type="entry name" value="Mito_carr"/>
    <property type="match status" value="3"/>
</dbReference>
<evidence type="ECO:0000256" key="10">
    <source>
        <dbReference type="ARBA" id="ARBA00023128"/>
    </source>
</evidence>
<dbReference type="PROSITE" id="PS00018">
    <property type="entry name" value="EF_HAND_1"/>
    <property type="match status" value="1"/>
</dbReference>
<reference evidence="15" key="3">
    <citation type="submission" date="2025-09" db="UniProtKB">
        <authorList>
            <consortium name="Ensembl"/>
        </authorList>
    </citation>
    <scope>IDENTIFICATION</scope>
</reference>
<evidence type="ECO:0000256" key="7">
    <source>
        <dbReference type="ARBA" id="ARBA00022792"/>
    </source>
</evidence>
<keyword evidence="7" id="KW-0999">Mitochondrion inner membrane</keyword>
<evidence type="ECO:0000256" key="4">
    <source>
        <dbReference type="ARBA" id="ARBA00022692"/>
    </source>
</evidence>
<evidence type="ECO:0000256" key="5">
    <source>
        <dbReference type="ARBA" id="ARBA00022723"/>
    </source>
</evidence>
<evidence type="ECO:0000256" key="3">
    <source>
        <dbReference type="ARBA" id="ARBA00022448"/>
    </source>
</evidence>
<evidence type="ECO:0000256" key="8">
    <source>
        <dbReference type="ARBA" id="ARBA00022837"/>
    </source>
</evidence>
<dbReference type="GO" id="GO:0005509">
    <property type="term" value="F:calcium ion binding"/>
    <property type="evidence" value="ECO:0007669"/>
    <property type="project" value="InterPro"/>
</dbReference>
<accession>A0A7N6BM00</accession>
<evidence type="ECO:0000256" key="12">
    <source>
        <dbReference type="PROSITE-ProRule" id="PRU00282"/>
    </source>
</evidence>
<dbReference type="InterPro" id="IPR002067">
    <property type="entry name" value="MCP"/>
</dbReference>
<keyword evidence="4 12" id="KW-0812">Transmembrane</keyword>
<evidence type="ECO:0000256" key="2">
    <source>
        <dbReference type="ARBA" id="ARBA00006375"/>
    </source>
</evidence>